<dbReference type="Pfam" id="PF00590">
    <property type="entry name" value="TP_methylase"/>
    <property type="match status" value="1"/>
</dbReference>
<organism evidence="7 8">
    <name type="scientific">Rhodococcus gannanensis</name>
    <dbReference type="NCBI Taxonomy" id="1960308"/>
    <lineage>
        <taxon>Bacteria</taxon>
        <taxon>Bacillati</taxon>
        <taxon>Actinomycetota</taxon>
        <taxon>Actinomycetes</taxon>
        <taxon>Mycobacteriales</taxon>
        <taxon>Nocardiaceae</taxon>
        <taxon>Rhodococcus</taxon>
    </lineage>
</organism>
<dbReference type="EMBL" id="JBHUFB010000012">
    <property type="protein sequence ID" value="MFD1813718.1"/>
    <property type="molecule type" value="Genomic_DNA"/>
</dbReference>
<dbReference type="InterPro" id="IPR014776">
    <property type="entry name" value="4pyrrole_Mease_sub2"/>
</dbReference>
<evidence type="ECO:0000313" key="7">
    <source>
        <dbReference type="EMBL" id="MFD1813718.1"/>
    </source>
</evidence>
<proteinExistence type="predicted"/>
<dbReference type="PIRSF" id="PIRSF036428">
    <property type="entry name" value="CobL"/>
    <property type="match status" value="1"/>
</dbReference>
<reference evidence="8" key="1">
    <citation type="journal article" date="2019" name="Int. J. Syst. Evol. Microbiol.">
        <title>The Global Catalogue of Microorganisms (GCM) 10K type strain sequencing project: providing services to taxonomists for standard genome sequencing and annotation.</title>
        <authorList>
            <consortium name="The Broad Institute Genomics Platform"/>
            <consortium name="The Broad Institute Genome Sequencing Center for Infectious Disease"/>
            <person name="Wu L."/>
            <person name="Ma J."/>
        </authorList>
    </citation>
    <scope>NUCLEOTIDE SEQUENCE [LARGE SCALE GENOMIC DNA]</scope>
    <source>
        <strain evidence="8">DT72</strain>
    </source>
</reference>
<dbReference type="NCBIfam" id="TIGR02467">
    <property type="entry name" value="CbiE"/>
    <property type="match status" value="1"/>
</dbReference>
<dbReference type="InterPro" id="IPR014008">
    <property type="entry name" value="Cbl_synth_MTase_CbiT"/>
</dbReference>
<dbReference type="InterPro" id="IPR029063">
    <property type="entry name" value="SAM-dependent_MTases_sf"/>
</dbReference>
<accession>A0ABW4P6R2</accession>
<evidence type="ECO:0000259" key="6">
    <source>
        <dbReference type="Pfam" id="PF00590"/>
    </source>
</evidence>
<keyword evidence="8" id="KW-1185">Reference proteome</keyword>
<gene>
    <name evidence="7" type="primary">cbiE</name>
    <name evidence="7" type="ORF">ACFSJG_15980</name>
</gene>
<keyword evidence="3" id="KW-0489">Methyltransferase</keyword>
<feature type="domain" description="Tetrapyrrole methylase" evidence="6">
    <location>
        <begin position="8"/>
        <end position="193"/>
    </location>
</feature>
<comment type="pathway">
    <text evidence="1">Cofactor biosynthesis; adenosylcobalamin biosynthesis.</text>
</comment>
<dbReference type="PANTHER" id="PTHR43182">
    <property type="entry name" value="COBALT-PRECORRIN-6B C(15)-METHYLTRANSFERASE (DECARBOXYLATING)"/>
    <property type="match status" value="1"/>
</dbReference>
<evidence type="ECO:0000256" key="1">
    <source>
        <dbReference type="ARBA" id="ARBA00004953"/>
    </source>
</evidence>
<dbReference type="InterPro" id="IPR050714">
    <property type="entry name" value="Cobalamin_biosynth_MTase"/>
</dbReference>
<dbReference type="Gene3D" id="3.40.50.150">
    <property type="entry name" value="Vaccinia Virus protein VP39"/>
    <property type="match status" value="1"/>
</dbReference>
<dbReference type="InterPro" id="IPR006365">
    <property type="entry name" value="Cbl_synth_CobL"/>
</dbReference>
<dbReference type="Gene3D" id="3.40.1010.10">
    <property type="entry name" value="Cobalt-precorrin-4 Transmethylase, Domain 1"/>
    <property type="match status" value="1"/>
</dbReference>
<dbReference type="CDD" id="cd11644">
    <property type="entry name" value="Precorrin-6Y-MT"/>
    <property type="match status" value="1"/>
</dbReference>
<dbReference type="InterPro" id="IPR035996">
    <property type="entry name" value="4pyrrol_Methylase_sf"/>
</dbReference>
<evidence type="ECO:0000313" key="8">
    <source>
        <dbReference type="Proteomes" id="UP001597286"/>
    </source>
</evidence>
<dbReference type="Proteomes" id="UP001597286">
    <property type="component" value="Unassembled WGS sequence"/>
</dbReference>
<evidence type="ECO:0000256" key="4">
    <source>
        <dbReference type="ARBA" id="ARBA00022679"/>
    </source>
</evidence>
<evidence type="ECO:0000256" key="5">
    <source>
        <dbReference type="ARBA" id="ARBA00022691"/>
    </source>
</evidence>
<dbReference type="Gene3D" id="3.30.950.10">
    <property type="entry name" value="Methyltransferase, Cobalt-precorrin-4 Transmethylase, Domain 2"/>
    <property type="match status" value="1"/>
</dbReference>
<dbReference type="InterPro" id="IPR014777">
    <property type="entry name" value="4pyrrole_Mease_sub1"/>
</dbReference>
<dbReference type="NCBIfam" id="TIGR02469">
    <property type="entry name" value="CbiT"/>
    <property type="match status" value="1"/>
</dbReference>
<dbReference type="InterPro" id="IPR000878">
    <property type="entry name" value="4pyrrol_Mease"/>
</dbReference>
<evidence type="ECO:0000256" key="3">
    <source>
        <dbReference type="ARBA" id="ARBA00022603"/>
    </source>
</evidence>
<dbReference type="InterPro" id="IPR012818">
    <property type="entry name" value="CbiE"/>
</dbReference>
<dbReference type="PANTHER" id="PTHR43182:SF1">
    <property type="entry name" value="COBALT-PRECORRIN-7 C(5)-METHYLTRANSFERASE"/>
    <property type="match status" value="1"/>
</dbReference>
<keyword evidence="4" id="KW-0808">Transferase</keyword>
<dbReference type="RefSeq" id="WP_378486215.1">
    <property type="nucleotide sequence ID" value="NZ_JBHUFB010000012.1"/>
</dbReference>
<name>A0ABW4P6R2_9NOCA</name>
<protein>
    <submittedName>
        <fullName evidence="7">Precorrin-6y C5,15-methyltransferase (Decarboxylating) subunit CbiE</fullName>
    </submittedName>
</protein>
<evidence type="ECO:0000256" key="2">
    <source>
        <dbReference type="ARBA" id="ARBA00022573"/>
    </source>
</evidence>
<keyword evidence="5" id="KW-0949">S-adenosyl-L-methionine</keyword>
<dbReference type="SUPFAM" id="SSF53335">
    <property type="entry name" value="S-adenosyl-L-methionine-dependent methyltransferases"/>
    <property type="match status" value="1"/>
</dbReference>
<sequence length="407" mass="42727">MGALTEHRITVVGIGADGWEGLSAAACRALSEAEVLFGSTRQLDLVPGDAERVAWPSPLVPALPGLFERYVGRRIGVLASGDPMFHGIGVTLVNLLGADRVRVIAHPSSVSLACARLGWALHETPVVSLVTAPVSALLPHLADGRRALVLSRDADTAARVAELLRDNDFGDTSITVLEQLGGPGEAVASGTAATWTREPGDPLNVLALDVRRDADAVRLTRTPGLPDDAFESDGQLTKREVRALTLAALAPESGELLWDVGGGAGSIAIEWMRTDPACRAIGFERDGTRRDRIAGNAVRLGVPALEVRGAAPAALVDAPTPDAIFLGGGVTAPGVFDACWAALPVGGRMVVNAVTAESEMLLLRWRAAHGGALRKFQVYRGDALGGFTAWRPQLPVAQWVVTKEISQ</sequence>
<keyword evidence="2" id="KW-0169">Cobalamin biosynthesis</keyword>
<dbReference type="SUPFAM" id="SSF53790">
    <property type="entry name" value="Tetrapyrrole methylase"/>
    <property type="match status" value="1"/>
</dbReference>
<comment type="caution">
    <text evidence="7">The sequence shown here is derived from an EMBL/GenBank/DDBJ whole genome shotgun (WGS) entry which is preliminary data.</text>
</comment>